<dbReference type="EMBL" id="HG739089">
    <property type="protein sequence ID" value="CDP00503.1"/>
    <property type="molecule type" value="Genomic_DNA"/>
</dbReference>
<evidence type="ECO:0000313" key="2">
    <source>
        <dbReference type="Proteomes" id="UP000295252"/>
    </source>
</evidence>
<organism evidence="1 2">
    <name type="scientific">Coffea canephora</name>
    <name type="common">Robusta coffee</name>
    <dbReference type="NCBI Taxonomy" id="49390"/>
    <lineage>
        <taxon>Eukaryota</taxon>
        <taxon>Viridiplantae</taxon>
        <taxon>Streptophyta</taxon>
        <taxon>Embryophyta</taxon>
        <taxon>Tracheophyta</taxon>
        <taxon>Spermatophyta</taxon>
        <taxon>Magnoliopsida</taxon>
        <taxon>eudicotyledons</taxon>
        <taxon>Gunneridae</taxon>
        <taxon>Pentapetalae</taxon>
        <taxon>asterids</taxon>
        <taxon>lamiids</taxon>
        <taxon>Gentianales</taxon>
        <taxon>Rubiaceae</taxon>
        <taxon>Ixoroideae</taxon>
        <taxon>Gardenieae complex</taxon>
        <taxon>Bertiereae - Coffeeae clade</taxon>
        <taxon>Coffeeae</taxon>
        <taxon>Coffea</taxon>
    </lineage>
</organism>
<keyword evidence="2" id="KW-1185">Reference proteome</keyword>
<gene>
    <name evidence="1" type="ORF">GSCOC_T00032462001</name>
</gene>
<protein>
    <submittedName>
        <fullName evidence="1">Uncharacterized protein</fullName>
    </submittedName>
</protein>
<dbReference type="Gramene" id="CDP00503">
    <property type="protein sequence ID" value="CDP00503"/>
    <property type="gene ID" value="GSCOC_T00032462001"/>
</dbReference>
<name>A0A068TYS1_COFCA</name>
<proteinExistence type="predicted"/>
<dbReference type="InParanoid" id="A0A068TYS1"/>
<dbReference type="Proteomes" id="UP000295252">
    <property type="component" value="Chromosome III"/>
</dbReference>
<accession>A0A068TYS1</accession>
<sequence length="86" mass="10514">MAMQQVKDIYLLNLHFQEYMAFWILMLTRYWPPLSTRLVHSTSSSHRLSWMSLRIPLSWLQPLHGTIPPYVHFMKPFKRMNYLFSR</sequence>
<evidence type="ECO:0000313" key="1">
    <source>
        <dbReference type="EMBL" id="CDP00503.1"/>
    </source>
</evidence>
<reference evidence="2" key="1">
    <citation type="journal article" date="2014" name="Science">
        <title>The coffee genome provides insight into the convergent evolution of caffeine biosynthesis.</title>
        <authorList>
            <person name="Denoeud F."/>
            <person name="Carretero-Paulet L."/>
            <person name="Dereeper A."/>
            <person name="Droc G."/>
            <person name="Guyot R."/>
            <person name="Pietrella M."/>
            <person name="Zheng C."/>
            <person name="Alberti A."/>
            <person name="Anthony F."/>
            <person name="Aprea G."/>
            <person name="Aury J.M."/>
            <person name="Bento P."/>
            <person name="Bernard M."/>
            <person name="Bocs S."/>
            <person name="Campa C."/>
            <person name="Cenci A."/>
            <person name="Combes M.C."/>
            <person name="Crouzillat D."/>
            <person name="Da Silva C."/>
            <person name="Daddiego L."/>
            <person name="De Bellis F."/>
            <person name="Dussert S."/>
            <person name="Garsmeur O."/>
            <person name="Gayraud T."/>
            <person name="Guignon V."/>
            <person name="Jahn K."/>
            <person name="Jamilloux V."/>
            <person name="Joet T."/>
            <person name="Labadie K."/>
            <person name="Lan T."/>
            <person name="Leclercq J."/>
            <person name="Lepelley M."/>
            <person name="Leroy T."/>
            <person name="Li L.T."/>
            <person name="Librado P."/>
            <person name="Lopez L."/>
            <person name="Munoz A."/>
            <person name="Noel B."/>
            <person name="Pallavicini A."/>
            <person name="Perrotta G."/>
            <person name="Poncet V."/>
            <person name="Pot D."/>
            <person name="Priyono X."/>
            <person name="Rigoreau M."/>
            <person name="Rouard M."/>
            <person name="Rozas J."/>
            <person name="Tranchant-Dubreuil C."/>
            <person name="VanBuren R."/>
            <person name="Zhang Q."/>
            <person name="Andrade A.C."/>
            <person name="Argout X."/>
            <person name="Bertrand B."/>
            <person name="de Kochko A."/>
            <person name="Graziosi G."/>
            <person name="Henry R.J."/>
            <person name="Jayarama X."/>
            <person name="Ming R."/>
            <person name="Nagai C."/>
            <person name="Rounsley S."/>
            <person name="Sankoff D."/>
            <person name="Giuliano G."/>
            <person name="Albert V.A."/>
            <person name="Wincker P."/>
            <person name="Lashermes P."/>
        </authorList>
    </citation>
    <scope>NUCLEOTIDE SEQUENCE [LARGE SCALE GENOMIC DNA]</scope>
    <source>
        <strain evidence="2">cv. DH200-94</strain>
    </source>
</reference>
<dbReference type="AlphaFoldDB" id="A0A068TYS1"/>